<dbReference type="SUPFAM" id="SSF47113">
    <property type="entry name" value="Histone-fold"/>
    <property type="match status" value="1"/>
</dbReference>
<evidence type="ECO:0000256" key="2">
    <source>
        <dbReference type="ARBA" id="ARBA00007530"/>
    </source>
</evidence>
<feature type="compositionally biased region" description="Pro residues" evidence="6">
    <location>
        <begin position="49"/>
        <end position="80"/>
    </location>
</feature>
<keyword evidence="5" id="KW-0539">Nucleus</keyword>
<organism evidence="8 9">
    <name type="scientific">Hibiscus sabdariffa</name>
    <name type="common">roselle</name>
    <dbReference type="NCBI Taxonomy" id="183260"/>
    <lineage>
        <taxon>Eukaryota</taxon>
        <taxon>Viridiplantae</taxon>
        <taxon>Streptophyta</taxon>
        <taxon>Embryophyta</taxon>
        <taxon>Tracheophyta</taxon>
        <taxon>Spermatophyta</taxon>
        <taxon>Magnoliopsida</taxon>
        <taxon>eudicotyledons</taxon>
        <taxon>Gunneridae</taxon>
        <taxon>Pentapetalae</taxon>
        <taxon>rosids</taxon>
        <taxon>malvids</taxon>
        <taxon>Malvales</taxon>
        <taxon>Malvaceae</taxon>
        <taxon>Malvoideae</taxon>
        <taxon>Hibiscus</taxon>
    </lineage>
</organism>
<dbReference type="InterPro" id="IPR009072">
    <property type="entry name" value="Histone-fold"/>
</dbReference>
<feature type="domain" description="Transcription initiation factor TFIID subunit 12" evidence="7">
    <location>
        <begin position="375"/>
        <end position="442"/>
    </location>
</feature>
<feature type="region of interest" description="Disordered" evidence="6">
    <location>
        <begin position="1"/>
        <end position="353"/>
    </location>
</feature>
<dbReference type="Proteomes" id="UP001472677">
    <property type="component" value="Unassembled WGS sequence"/>
</dbReference>
<feature type="compositionally biased region" description="Polar residues" evidence="6">
    <location>
        <begin position="326"/>
        <end position="343"/>
    </location>
</feature>
<dbReference type="PANTHER" id="PTHR12264:SF21">
    <property type="entry name" value="TRANSCRIPTION INITIATION FACTOR TFIID SUBUNIT 12"/>
    <property type="match status" value="1"/>
</dbReference>
<accession>A0ABR2DL06</accession>
<evidence type="ECO:0000259" key="7">
    <source>
        <dbReference type="Pfam" id="PF03847"/>
    </source>
</evidence>
<evidence type="ECO:0000256" key="3">
    <source>
        <dbReference type="ARBA" id="ARBA00023015"/>
    </source>
</evidence>
<dbReference type="Gene3D" id="1.10.20.10">
    <property type="entry name" value="Histone, subunit A"/>
    <property type="match status" value="1"/>
</dbReference>
<feature type="compositionally biased region" description="Low complexity" evidence="6">
    <location>
        <begin position="141"/>
        <end position="155"/>
    </location>
</feature>
<feature type="compositionally biased region" description="Low complexity" evidence="6">
    <location>
        <begin position="90"/>
        <end position="116"/>
    </location>
</feature>
<evidence type="ECO:0000256" key="4">
    <source>
        <dbReference type="ARBA" id="ARBA00023163"/>
    </source>
</evidence>
<dbReference type="EMBL" id="JBBPBM010000024">
    <property type="protein sequence ID" value="KAK8542102.1"/>
    <property type="molecule type" value="Genomic_DNA"/>
</dbReference>
<dbReference type="CDD" id="cd07981">
    <property type="entry name" value="HFD_TAF12"/>
    <property type="match status" value="1"/>
</dbReference>
<evidence type="ECO:0000313" key="9">
    <source>
        <dbReference type="Proteomes" id="UP001472677"/>
    </source>
</evidence>
<reference evidence="8 9" key="1">
    <citation type="journal article" date="2024" name="G3 (Bethesda)">
        <title>Genome assembly of Hibiscus sabdariffa L. provides insights into metabolisms of medicinal natural products.</title>
        <authorList>
            <person name="Kim T."/>
        </authorList>
    </citation>
    <scope>NUCLEOTIDE SEQUENCE [LARGE SCALE GENOMIC DNA]</scope>
    <source>
        <strain evidence="8">TK-2024</strain>
        <tissue evidence="8">Old leaves</tissue>
    </source>
</reference>
<keyword evidence="4" id="KW-0804">Transcription</keyword>
<proteinExistence type="inferred from homology"/>
<dbReference type="PANTHER" id="PTHR12264">
    <property type="entry name" value="TRANSCRIPTION INITIATION FACTOR TFIID SUBUNIT 12"/>
    <property type="match status" value="1"/>
</dbReference>
<sequence>MDQQQQPQPTPNAPHSSAADPPQPPQIQQQTTPTPPSSIPSTSSTAIPNPNPIPKPLPSAIPPPQQPLHPKPILPTPQPRPVAAFSRPWQQHSSQFTHFSSSSPPASSSPSPALSSQPRGSIGLGVPSSHSVPSPSPSPSTPFTGSFGHSFGGTSNSNVSQARPMMRGIGMGSSVGSSSQMRPGGVPAQHQQRPLQSSLRPTSSPTSQSPSTQNFQGHSLMRVSAVGSSGSSAPSAPQTPQSPNQPWLSSGAQGKPPLPPPWHRPQISTPSLQSRAHIPQQHHSLPTVSQQQHVSSPQVQQTISSHQQQEHFEQQFPQSRPPQPLPHQQQDSRAQGSANQKPSSLAMAQPSPVQVVNQNKAAIIESEESGGRILSKRSIHDLVNQIDPSEKLEPEVEDILVDIAEDFVDSITAFGCSLAKHRKSDTLEAKDILLHLERNWNMTLPGFSGDEIKAYKKPLTNEVHKERLTMIKKSILANEAANAKHAIGQTAVNAKGNIGKVAANILGSPNVKIREVS</sequence>
<comment type="similarity">
    <text evidence="2">Belongs to the TAF12 family.</text>
</comment>
<feature type="compositionally biased region" description="Low complexity" evidence="6">
    <location>
        <begin position="193"/>
        <end position="213"/>
    </location>
</feature>
<keyword evidence="3" id="KW-0805">Transcription regulation</keyword>
<gene>
    <name evidence="8" type="ORF">V6N12_014706</name>
</gene>
<protein>
    <recommendedName>
        <fullName evidence="7">Transcription initiation factor TFIID subunit 12 domain-containing protein</fullName>
    </recommendedName>
</protein>
<feature type="compositionally biased region" description="Low complexity" evidence="6">
    <location>
        <begin position="288"/>
        <end position="307"/>
    </location>
</feature>
<comment type="caution">
    <text evidence="8">The sequence shown here is derived from an EMBL/GenBank/DDBJ whole genome shotgun (WGS) entry which is preliminary data.</text>
</comment>
<evidence type="ECO:0000256" key="1">
    <source>
        <dbReference type="ARBA" id="ARBA00004123"/>
    </source>
</evidence>
<dbReference type="InterPro" id="IPR037794">
    <property type="entry name" value="TAF12"/>
</dbReference>
<dbReference type="InterPro" id="IPR003228">
    <property type="entry name" value="TFIID_TAF12_dom"/>
</dbReference>
<keyword evidence="9" id="KW-1185">Reference proteome</keyword>
<feature type="compositionally biased region" description="Low complexity" evidence="6">
    <location>
        <begin position="223"/>
        <end position="246"/>
    </location>
</feature>
<evidence type="ECO:0000256" key="5">
    <source>
        <dbReference type="ARBA" id="ARBA00023242"/>
    </source>
</evidence>
<feature type="compositionally biased region" description="Low complexity" evidence="6">
    <location>
        <begin position="165"/>
        <end position="181"/>
    </location>
</feature>
<feature type="compositionally biased region" description="Low complexity" evidence="6">
    <location>
        <begin position="39"/>
        <end position="48"/>
    </location>
</feature>
<comment type="subcellular location">
    <subcellularLocation>
        <location evidence="1">Nucleus</location>
    </subcellularLocation>
</comment>
<name>A0ABR2DL06_9ROSI</name>
<dbReference type="Pfam" id="PF03847">
    <property type="entry name" value="TFIID_20kDa"/>
    <property type="match status" value="1"/>
</dbReference>
<evidence type="ECO:0000313" key="8">
    <source>
        <dbReference type="EMBL" id="KAK8542102.1"/>
    </source>
</evidence>
<evidence type="ECO:0000256" key="6">
    <source>
        <dbReference type="SAM" id="MobiDB-lite"/>
    </source>
</evidence>